<name>A0A7T5VA87_GINBI</name>
<gene>
    <name evidence="1" type="primary">MADS18</name>
</gene>
<evidence type="ECO:0000313" key="1">
    <source>
        <dbReference type="EMBL" id="QQG64139.1"/>
    </source>
</evidence>
<proteinExistence type="predicted"/>
<accession>A0A7T5VA87</accession>
<dbReference type="EMBL" id="MN548764">
    <property type="protein sequence ID" value="QQG64140.1"/>
    <property type="molecule type" value="Genomic_DNA"/>
</dbReference>
<dbReference type="EMBL" id="MN535380">
    <property type="protein sequence ID" value="QQG64139.1"/>
    <property type="molecule type" value="Genomic_DNA"/>
</dbReference>
<organism evidence="1">
    <name type="scientific">Ginkgo biloba</name>
    <name type="common">Ginkgo</name>
    <name type="synonym">Maidenhair tree</name>
    <dbReference type="NCBI Taxonomy" id="3311"/>
    <lineage>
        <taxon>Eukaryota</taxon>
        <taxon>Viridiplantae</taxon>
        <taxon>Streptophyta</taxon>
        <taxon>Embryophyta</taxon>
        <taxon>Tracheophyta</taxon>
        <taxon>Spermatophyta</taxon>
        <taxon>Ginkgoidae</taxon>
        <taxon>Ginkgoales</taxon>
        <taxon>Ginkgoaceae</taxon>
        <taxon>Ginkgo</taxon>
    </lineage>
</organism>
<protein>
    <submittedName>
        <fullName evidence="1">MADS-box protein 18</fullName>
    </submittedName>
</protein>
<dbReference type="AlphaFoldDB" id="A0A7T5VA87"/>
<sequence>MSLVGKSPFPSAEEGFSRRLMNFQYYALLKLHSSFSLAQENILSTQAQVAVILSKYKRFQERGMDIVSLFGICCAHFAVKLQVYDTFMSSEMDFVLACNNLIPVILICYKSSRSFRQKILFE</sequence>
<reference evidence="1" key="1">
    <citation type="journal article" date="2020" name="Plant J.">
        <title>The genomic architecture of the sex-determining region and sex-related metabolic variation in Ginkgobiloba.</title>
        <authorList>
            <person name="Liao Q."/>
            <person name="Du R."/>
            <person name="Gou J."/>
            <person name="Guo L."/>
            <person name="Shen H."/>
            <person name="Liu H."/>
            <person name="Nguyen J.K."/>
            <person name="Ming R."/>
            <person name="Yin T."/>
            <person name="Huang S."/>
            <person name="Yan J."/>
        </authorList>
    </citation>
    <scope>NUCLEOTIDE SEQUENCE</scope>
</reference>